<dbReference type="Gene3D" id="1.10.8.60">
    <property type="match status" value="1"/>
</dbReference>
<keyword evidence="9 12" id="KW-0472">Membrane</keyword>
<evidence type="ECO:0000256" key="7">
    <source>
        <dbReference type="ARBA" id="ARBA00022946"/>
    </source>
</evidence>
<dbReference type="STRING" id="3088.A0A383V353"/>
<dbReference type="Pfam" id="PF00004">
    <property type="entry name" value="AAA"/>
    <property type="match status" value="1"/>
</dbReference>
<evidence type="ECO:0000256" key="4">
    <source>
        <dbReference type="ARBA" id="ARBA00022741"/>
    </source>
</evidence>
<keyword evidence="2" id="KW-0645">Protease</keyword>
<sequence length="615" mass="65355">MRIQHIRSGGLASCRQHTLLSHPHSLRPLRHTLLKPAAASHQQPRQQIPEAITVELEQQQQQQDQEQEQQQQQRQQEPRGPRWVPPPWLKLPFLSSRRRSSDDGEGRAEGRPWKLDFKAVLQQLRMVALGVLAAALLVGVRYTAIVQARTAPKEVLYSDFMTLVESGRVRAARLEAASSKLYFECQPVAAAAAAAAPASSSAAQASTRNSKQPQQPAAAAAAAASTAAAAAAAAVLPAASKRPLRKSFYVKLADRHDPVLVGKILTAGVEYGVVRATFQQQLQQMLLTVLALWIPLIPLLFLAQRLVDNRNGTRRAKSANPNAPRVTFADVAGVASAKEELREVVACLRNAEQYAKVQAKMPSGVLLCGPPGTGKTLLAKAVAGEAGVPFIAVSASEFVELFVGRGAARVRELFAEARKASPCVVFIDELDALGGKRGMGFNDERDQTLNQLLTELDGFTGRPGVLLLAATNRVDVLDPALLRPGRISRRVTVPLPDEAGRAAILGVHLRGVALEGAGGEAGKAETARQLAAMTPGFSGAELANVVNEALLLVARRGGEAVGMPELLAGISRTRYGVNGGSASSSTAADLGRRLGKWLAGAGQGRSSKLVKVATS</sequence>
<dbReference type="PROSITE" id="PS00674">
    <property type="entry name" value="AAA"/>
    <property type="match status" value="1"/>
</dbReference>
<dbReference type="GO" id="GO:0004176">
    <property type="term" value="F:ATP-dependent peptidase activity"/>
    <property type="evidence" value="ECO:0007669"/>
    <property type="project" value="TreeGrafter"/>
</dbReference>
<dbReference type="FunFam" id="3.40.50.300:FF:000277">
    <property type="entry name" value="ATP-dependent zinc metalloprotease FtsH"/>
    <property type="match status" value="1"/>
</dbReference>
<feature type="compositionally biased region" description="Basic and acidic residues" evidence="11">
    <location>
        <begin position="99"/>
        <end position="110"/>
    </location>
</feature>
<evidence type="ECO:0000256" key="6">
    <source>
        <dbReference type="ARBA" id="ARBA00022840"/>
    </source>
</evidence>
<keyword evidence="4 10" id="KW-0547">Nucleotide-binding</keyword>
<dbReference type="SMART" id="SM00382">
    <property type="entry name" value="AAA"/>
    <property type="match status" value="1"/>
</dbReference>
<dbReference type="InterPro" id="IPR003959">
    <property type="entry name" value="ATPase_AAA_core"/>
</dbReference>
<accession>A0A383V353</accession>
<keyword evidence="3 12" id="KW-0812">Transmembrane</keyword>
<evidence type="ECO:0000256" key="10">
    <source>
        <dbReference type="RuleBase" id="RU003651"/>
    </source>
</evidence>
<dbReference type="GO" id="GO:0006508">
    <property type="term" value="P:proteolysis"/>
    <property type="evidence" value="ECO:0007669"/>
    <property type="project" value="UniProtKB-KW"/>
</dbReference>
<feature type="transmembrane region" description="Helical" evidence="12">
    <location>
        <begin position="217"/>
        <end position="239"/>
    </location>
</feature>
<evidence type="ECO:0000256" key="3">
    <source>
        <dbReference type="ARBA" id="ARBA00022692"/>
    </source>
</evidence>
<feature type="domain" description="AAA+ ATPase" evidence="13">
    <location>
        <begin position="361"/>
        <end position="497"/>
    </location>
</feature>
<keyword evidence="15" id="KW-1185">Reference proteome</keyword>
<reference evidence="14 15" key="1">
    <citation type="submission" date="2016-10" db="EMBL/GenBank/DDBJ databases">
        <authorList>
            <person name="Cai Z."/>
        </authorList>
    </citation>
    <scope>NUCLEOTIDE SEQUENCE [LARGE SCALE GENOMIC DNA]</scope>
</reference>
<organism evidence="14 15">
    <name type="scientific">Tetradesmus obliquus</name>
    <name type="common">Green alga</name>
    <name type="synonym">Acutodesmus obliquus</name>
    <dbReference type="NCBI Taxonomy" id="3088"/>
    <lineage>
        <taxon>Eukaryota</taxon>
        <taxon>Viridiplantae</taxon>
        <taxon>Chlorophyta</taxon>
        <taxon>core chlorophytes</taxon>
        <taxon>Chlorophyceae</taxon>
        <taxon>CS clade</taxon>
        <taxon>Sphaeropleales</taxon>
        <taxon>Scenedesmaceae</taxon>
        <taxon>Tetradesmus</taxon>
    </lineage>
</organism>
<evidence type="ECO:0000256" key="8">
    <source>
        <dbReference type="ARBA" id="ARBA00022989"/>
    </source>
</evidence>
<evidence type="ECO:0000256" key="9">
    <source>
        <dbReference type="ARBA" id="ARBA00023136"/>
    </source>
</evidence>
<dbReference type="PANTHER" id="PTHR23076">
    <property type="entry name" value="METALLOPROTEASE M41 FTSH"/>
    <property type="match status" value="1"/>
</dbReference>
<keyword evidence="7" id="KW-0809">Transit peptide</keyword>
<dbReference type="GO" id="GO:0009535">
    <property type="term" value="C:chloroplast thylakoid membrane"/>
    <property type="evidence" value="ECO:0007669"/>
    <property type="project" value="TreeGrafter"/>
</dbReference>
<dbReference type="InterPro" id="IPR027417">
    <property type="entry name" value="P-loop_NTPase"/>
</dbReference>
<evidence type="ECO:0000256" key="1">
    <source>
        <dbReference type="ARBA" id="ARBA00004141"/>
    </source>
</evidence>
<feature type="transmembrane region" description="Helical" evidence="12">
    <location>
        <begin position="124"/>
        <end position="144"/>
    </location>
</feature>
<evidence type="ECO:0000256" key="11">
    <source>
        <dbReference type="SAM" id="MobiDB-lite"/>
    </source>
</evidence>
<dbReference type="InterPro" id="IPR003960">
    <property type="entry name" value="ATPase_AAA_CS"/>
</dbReference>
<evidence type="ECO:0000259" key="13">
    <source>
        <dbReference type="SMART" id="SM00382"/>
    </source>
</evidence>
<dbReference type="AlphaFoldDB" id="A0A383V353"/>
<name>A0A383V353_TETOB</name>
<dbReference type="CDD" id="cd19501">
    <property type="entry name" value="RecA-like_FtsH"/>
    <property type="match status" value="1"/>
</dbReference>
<dbReference type="InterPro" id="IPR041569">
    <property type="entry name" value="AAA_lid_3"/>
</dbReference>
<dbReference type="Proteomes" id="UP000256970">
    <property type="component" value="Unassembled WGS sequence"/>
</dbReference>
<dbReference type="GO" id="GO:0005524">
    <property type="term" value="F:ATP binding"/>
    <property type="evidence" value="ECO:0007669"/>
    <property type="project" value="UniProtKB-KW"/>
</dbReference>
<evidence type="ECO:0000256" key="12">
    <source>
        <dbReference type="SAM" id="Phobius"/>
    </source>
</evidence>
<feature type="region of interest" description="Disordered" evidence="11">
    <location>
        <begin position="56"/>
        <end position="110"/>
    </location>
</feature>
<dbReference type="InterPro" id="IPR003593">
    <property type="entry name" value="AAA+_ATPase"/>
</dbReference>
<proteinExistence type="inferred from homology"/>
<gene>
    <name evidence="14" type="ORF">BQ4739_LOCUS134</name>
</gene>
<keyword evidence="5" id="KW-0378">Hydrolase</keyword>
<keyword evidence="8 12" id="KW-1133">Transmembrane helix</keyword>
<dbReference type="EMBL" id="FNXT01000003">
    <property type="protein sequence ID" value="SZX59521.1"/>
    <property type="molecule type" value="Genomic_DNA"/>
</dbReference>
<dbReference type="PANTHER" id="PTHR23076:SF110">
    <property type="entry name" value="INACTIVE ATP-DEPENDENT ZINC METALLOPROTEASE FTSHI 3, CHLOROPLASTIC-RELATED"/>
    <property type="match status" value="1"/>
</dbReference>
<dbReference type="SUPFAM" id="SSF52540">
    <property type="entry name" value="P-loop containing nucleoside triphosphate hydrolases"/>
    <property type="match status" value="1"/>
</dbReference>
<evidence type="ECO:0000256" key="2">
    <source>
        <dbReference type="ARBA" id="ARBA00022670"/>
    </source>
</evidence>
<feature type="transmembrane region" description="Helical" evidence="12">
    <location>
        <begin position="285"/>
        <end position="303"/>
    </location>
</feature>
<evidence type="ECO:0000313" key="15">
    <source>
        <dbReference type="Proteomes" id="UP000256970"/>
    </source>
</evidence>
<comment type="subcellular location">
    <subcellularLocation>
        <location evidence="1">Membrane</location>
        <topology evidence="1">Multi-pass membrane protein</topology>
    </subcellularLocation>
</comment>
<keyword evidence="6 10" id="KW-0067">ATP-binding</keyword>
<evidence type="ECO:0000313" key="14">
    <source>
        <dbReference type="EMBL" id="SZX59521.1"/>
    </source>
</evidence>
<feature type="compositionally biased region" description="Low complexity" evidence="11">
    <location>
        <begin position="57"/>
        <end position="75"/>
    </location>
</feature>
<comment type="similarity">
    <text evidence="10">Belongs to the AAA ATPase family.</text>
</comment>
<evidence type="ECO:0000256" key="5">
    <source>
        <dbReference type="ARBA" id="ARBA00022801"/>
    </source>
</evidence>
<dbReference type="Gene3D" id="3.40.50.300">
    <property type="entry name" value="P-loop containing nucleotide triphosphate hydrolases"/>
    <property type="match status" value="1"/>
</dbReference>
<dbReference type="GO" id="GO:0016887">
    <property type="term" value="F:ATP hydrolysis activity"/>
    <property type="evidence" value="ECO:0007669"/>
    <property type="project" value="InterPro"/>
</dbReference>
<protein>
    <recommendedName>
        <fullName evidence="13">AAA+ ATPase domain-containing protein</fullName>
    </recommendedName>
</protein>
<dbReference type="Pfam" id="PF17862">
    <property type="entry name" value="AAA_lid_3"/>
    <property type="match status" value="1"/>
</dbReference>